<evidence type="ECO:0000313" key="1">
    <source>
        <dbReference type="EMBL" id="KKN10384.1"/>
    </source>
</evidence>
<dbReference type="EMBL" id="LAZR01004249">
    <property type="protein sequence ID" value="KKN10384.1"/>
    <property type="molecule type" value="Genomic_DNA"/>
</dbReference>
<reference evidence="1" key="1">
    <citation type="journal article" date="2015" name="Nature">
        <title>Complex archaea that bridge the gap between prokaryotes and eukaryotes.</title>
        <authorList>
            <person name="Spang A."/>
            <person name="Saw J.H."/>
            <person name="Jorgensen S.L."/>
            <person name="Zaremba-Niedzwiedzka K."/>
            <person name="Martijn J."/>
            <person name="Lind A.E."/>
            <person name="van Eijk R."/>
            <person name="Schleper C."/>
            <person name="Guy L."/>
            <person name="Ettema T.J."/>
        </authorList>
    </citation>
    <scope>NUCLEOTIDE SEQUENCE</scope>
</reference>
<dbReference type="AlphaFoldDB" id="A0A0F9MXH5"/>
<comment type="caution">
    <text evidence="1">The sequence shown here is derived from an EMBL/GenBank/DDBJ whole genome shotgun (WGS) entry which is preliminary data.</text>
</comment>
<accession>A0A0F9MXH5</accession>
<organism evidence="1">
    <name type="scientific">marine sediment metagenome</name>
    <dbReference type="NCBI Taxonomy" id="412755"/>
    <lineage>
        <taxon>unclassified sequences</taxon>
        <taxon>metagenomes</taxon>
        <taxon>ecological metagenomes</taxon>
    </lineage>
</organism>
<name>A0A0F9MXH5_9ZZZZ</name>
<protein>
    <submittedName>
        <fullName evidence="1">Uncharacterized protein</fullName>
    </submittedName>
</protein>
<proteinExistence type="predicted"/>
<gene>
    <name evidence="1" type="ORF">LCGC14_1037050</name>
</gene>
<sequence>MDEEKNVMKDRRSSMGDDDELELTCELKKEINNLIWMYGPGSLTLKKAEELACTILASIQEGCLPGKSY</sequence>